<evidence type="ECO:0000313" key="2">
    <source>
        <dbReference type="EMBL" id="MBO1362811.1"/>
    </source>
</evidence>
<dbReference type="Proteomes" id="UP000664265">
    <property type="component" value="Unassembled WGS sequence"/>
</dbReference>
<sequence>MEDIKQLDANILEIHYWLANDRHSMDAKVFYTCQQELLGLIEYVAKQFGVTINIETFPLEEGGIKTWLKANGLSSVAIPLIVTIVGNVLSSAPSEVIGVLVKHQVEEYLKSTEVKELESLRNEKEKLILEAEIAELKGKSTNFQTQHTDTAIRVKRSNYYQKLINYKDLEKISFAQKDHPLRNRNIWEGTVSKEDFSSYQIDSSDIDPVEHTEAIIEIVAPILKRSKRKWRGIYKKKDISFRMSDQEFQNDVYSQKISFSNGSIIHCLLLEKQKINRNGEVITSEYEVVEVDNMSINGIPQEVIHHRKSKERQEDYIYPSLFDEMDT</sequence>
<feature type="coiled-coil region" evidence="1">
    <location>
        <begin position="110"/>
        <end position="137"/>
    </location>
</feature>
<comment type="caution">
    <text evidence="2">The sequence shown here is derived from an EMBL/GenBank/DDBJ whole genome shotgun (WGS) entry which is preliminary data.</text>
</comment>
<evidence type="ECO:0000256" key="1">
    <source>
        <dbReference type="SAM" id="Coils"/>
    </source>
</evidence>
<dbReference type="EMBL" id="JAERMS010000006">
    <property type="protein sequence ID" value="MBO1362811.1"/>
    <property type="molecule type" value="Genomic_DNA"/>
</dbReference>
<keyword evidence="3" id="KW-1185">Reference proteome</keyword>
<dbReference type="RefSeq" id="WP_107580967.1">
    <property type="nucleotide sequence ID" value="NZ_JAERMS010000006.1"/>
</dbReference>
<keyword evidence="1" id="KW-0175">Coiled coil</keyword>
<reference evidence="2 3" key="1">
    <citation type="submission" date="2021-01" db="EMBL/GenBank/DDBJ databases">
        <title>Prevotella A2931 sp. nov.</title>
        <authorList>
            <person name="Buhl M."/>
            <person name="Oberhettinger P."/>
        </authorList>
    </citation>
    <scope>NUCLEOTIDE SEQUENCE [LARGE SCALE GENOMIC DNA]</scope>
    <source>
        <strain evidence="2 3">A2931</strain>
    </source>
</reference>
<name>A0ABS3M3W7_9BACT</name>
<evidence type="ECO:0000313" key="3">
    <source>
        <dbReference type="Proteomes" id="UP000664265"/>
    </source>
</evidence>
<gene>
    <name evidence="2" type="ORF">JHU38_03290</name>
</gene>
<protein>
    <submittedName>
        <fullName evidence="2">Uncharacterized protein</fullName>
    </submittedName>
</protein>
<organism evidence="2 3">
    <name type="scientific">Prevotella illustrans</name>
    <dbReference type="NCBI Taxonomy" id="2800387"/>
    <lineage>
        <taxon>Bacteria</taxon>
        <taxon>Pseudomonadati</taxon>
        <taxon>Bacteroidota</taxon>
        <taxon>Bacteroidia</taxon>
        <taxon>Bacteroidales</taxon>
        <taxon>Prevotellaceae</taxon>
        <taxon>Prevotella</taxon>
    </lineage>
</organism>
<accession>A0ABS3M3W7</accession>
<proteinExistence type="predicted"/>